<feature type="non-terminal residue" evidence="2">
    <location>
        <position position="1"/>
    </location>
</feature>
<feature type="region of interest" description="Disordered" evidence="1">
    <location>
        <begin position="178"/>
        <end position="211"/>
    </location>
</feature>
<proteinExistence type="predicted"/>
<gene>
    <name evidence="2" type="ordered locus">Os06g0676801</name>
    <name evidence="2" type="ORF">OSNPB_060676801</name>
</gene>
<dbReference type="PaxDb" id="39947-A0A0P0X0F1"/>
<name>A0A0P0X0F1_ORYSJ</name>
<feature type="compositionally biased region" description="Basic and acidic residues" evidence="1">
    <location>
        <begin position="193"/>
        <end position="211"/>
    </location>
</feature>
<dbReference type="InParanoid" id="A0A0P0X0F1"/>
<protein>
    <submittedName>
        <fullName evidence="2">Os06g0676801 protein</fullName>
    </submittedName>
</protein>
<dbReference type="Proteomes" id="UP000059680">
    <property type="component" value="Chromosome 6"/>
</dbReference>
<feature type="region of interest" description="Disordered" evidence="1">
    <location>
        <begin position="53"/>
        <end position="74"/>
    </location>
</feature>
<evidence type="ECO:0000313" key="2">
    <source>
        <dbReference type="EMBL" id="BAS99111.1"/>
    </source>
</evidence>
<dbReference type="AlphaFoldDB" id="A0A0P0X0F1"/>
<reference evidence="2 3" key="2">
    <citation type="journal article" date="2013" name="Plant Cell Physiol.">
        <title>Rice Annotation Project Database (RAP-DB): an integrative and interactive database for rice genomics.</title>
        <authorList>
            <person name="Sakai H."/>
            <person name="Lee S.S."/>
            <person name="Tanaka T."/>
            <person name="Numa H."/>
            <person name="Kim J."/>
            <person name="Kawahara Y."/>
            <person name="Wakimoto H."/>
            <person name="Yang C.C."/>
            <person name="Iwamoto M."/>
            <person name="Abe T."/>
            <person name="Yamada Y."/>
            <person name="Muto A."/>
            <person name="Inokuchi H."/>
            <person name="Ikemura T."/>
            <person name="Matsumoto T."/>
            <person name="Sasaki T."/>
            <person name="Itoh T."/>
        </authorList>
    </citation>
    <scope>NUCLEOTIDE SEQUENCE [LARGE SCALE GENOMIC DNA]</scope>
    <source>
        <strain evidence="3">cv. Nipponbare</strain>
    </source>
</reference>
<dbReference type="EMBL" id="AP014962">
    <property type="protein sequence ID" value="BAS99111.1"/>
    <property type="molecule type" value="Genomic_DNA"/>
</dbReference>
<evidence type="ECO:0000313" key="3">
    <source>
        <dbReference type="Proteomes" id="UP000059680"/>
    </source>
</evidence>
<sequence length="211" mass="23395">LIGHNDLEIELLPDDQRQPADVRHAQRSLLRVPAAAAVDRRARVHLDAVGINGEPLGRHRRSKPHEHHLGDDHRPARRVRVVHHVRPHSDDAAAALGRAAEFDLAPPAPRPDHLRRLAVVQEEIPGGRAVLGEGDQEVDHALAHARRRQRGLLQRQDVPAGDVHVHRVRRRGQRHALAGLRGDGEGEVVEAEPPSRREVGGDGGRARLEHR</sequence>
<evidence type="ECO:0000256" key="1">
    <source>
        <dbReference type="SAM" id="MobiDB-lite"/>
    </source>
</evidence>
<reference evidence="3" key="1">
    <citation type="journal article" date="2005" name="Nature">
        <title>The map-based sequence of the rice genome.</title>
        <authorList>
            <consortium name="International rice genome sequencing project (IRGSP)"/>
            <person name="Matsumoto T."/>
            <person name="Wu J."/>
            <person name="Kanamori H."/>
            <person name="Katayose Y."/>
            <person name="Fujisawa M."/>
            <person name="Namiki N."/>
            <person name="Mizuno H."/>
            <person name="Yamamoto K."/>
            <person name="Antonio B.A."/>
            <person name="Baba T."/>
            <person name="Sakata K."/>
            <person name="Nagamura Y."/>
            <person name="Aoki H."/>
            <person name="Arikawa K."/>
            <person name="Arita K."/>
            <person name="Bito T."/>
            <person name="Chiden Y."/>
            <person name="Fujitsuka N."/>
            <person name="Fukunaka R."/>
            <person name="Hamada M."/>
            <person name="Harada C."/>
            <person name="Hayashi A."/>
            <person name="Hijishita S."/>
            <person name="Honda M."/>
            <person name="Hosokawa S."/>
            <person name="Ichikawa Y."/>
            <person name="Idonuma A."/>
            <person name="Iijima M."/>
            <person name="Ikeda M."/>
            <person name="Ikeno M."/>
            <person name="Ito K."/>
            <person name="Ito S."/>
            <person name="Ito T."/>
            <person name="Ito Y."/>
            <person name="Ito Y."/>
            <person name="Iwabuchi A."/>
            <person name="Kamiya K."/>
            <person name="Karasawa W."/>
            <person name="Kurita K."/>
            <person name="Katagiri S."/>
            <person name="Kikuta A."/>
            <person name="Kobayashi H."/>
            <person name="Kobayashi N."/>
            <person name="Machita K."/>
            <person name="Maehara T."/>
            <person name="Masukawa M."/>
            <person name="Mizubayashi T."/>
            <person name="Mukai Y."/>
            <person name="Nagasaki H."/>
            <person name="Nagata Y."/>
            <person name="Naito S."/>
            <person name="Nakashima M."/>
            <person name="Nakama Y."/>
            <person name="Nakamichi Y."/>
            <person name="Nakamura M."/>
            <person name="Meguro A."/>
            <person name="Negishi M."/>
            <person name="Ohta I."/>
            <person name="Ohta T."/>
            <person name="Okamoto M."/>
            <person name="Ono N."/>
            <person name="Saji S."/>
            <person name="Sakaguchi M."/>
            <person name="Sakai K."/>
            <person name="Shibata M."/>
            <person name="Shimokawa T."/>
            <person name="Song J."/>
            <person name="Takazaki Y."/>
            <person name="Terasawa K."/>
            <person name="Tsugane M."/>
            <person name="Tsuji K."/>
            <person name="Ueda S."/>
            <person name="Waki K."/>
            <person name="Yamagata H."/>
            <person name="Yamamoto M."/>
            <person name="Yamamoto S."/>
            <person name="Yamane H."/>
            <person name="Yoshiki S."/>
            <person name="Yoshihara R."/>
            <person name="Yukawa K."/>
            <person name="Zhong H."/>
            <person name="Yano M."/>
            <person name="Yuan Q."/>
            <person name="Ouyang S."/>
            <person name="Liu J."/>
            <person name="Jones K.M."/>
            <person name="Gansberger K."/>
            <person name="Moffat K."/>
            <person name="Hill J."/>
            <person name="Bera J."/>
            <person name="Fadrosh D."/>
            <person name="Jin S."/>
            <person name="Johri S."/>
            <person name="Kim M."/>
            <person name="Overton L."/>
            <person name="Reardon M."/>
            <person name="Tsitrin T."/>
            <person name="Vuong H."/>
            <person name="Weaver B."/>
            <person name="Ciecko A."/>
            <person name="Tallon L."/>
            <person name="Jackson J."/>
            <person name="Pai G."/>
            <person name="Aken S.V."/>
            <person name="Utterback T."/>
            <person name="Reidmuller S."/>
            <person name="Feldblyum T."/>
            <person name="Hsiao J."/>
            <person name="Zismann V."/>
            <person name="Iobst S."/>
            <person name="de Vazeille A.R."/>
            <person name="Buell C.R."/>
            <person name="Ying K."/>
            <person name="Li Y."/>
            <person name="Lu T."/>
            <person name="Huang Y."/>
            <person name="Zhao Q."/>
            <person name="Feng Q."/>
            <person name="Zhang L."/>
            <person name="Zhu J."/>
            <person name="Weng Q."/>
            <person name="Mu J."/>
            <person name="Lu Y."/>
            <person name="Fan D."/>
            <person name="Liu Y."/>
            <person name="Guan J."/>
            <person name="Zhang Y."/>
            <person name="Yu S."/>
            <person name="Liu X."/>
            <person name="Zhang Y."/>
            <person name="Hong G."/>
            <person name="Han B."/>
            <person name="Choisne N."/>
            <person name="Demange N."/>
            <person name="Orjeda G."/>
            <person name="Samain S."/>
            <person name="Cattolico L."/>
            <person name="Pelletier E."/>
            <person name="Couloux A."/>
            <person name="Segurens B."/>
            <person name="Wincker P."/>
            <person name="D'Hont A."/>
            <person name="Scarpelli C."/>
            <person name="Weissenbach J."/>
            <person name="Salanoubat M."/>
            <person name="Quetier F."/>
            <person name="Yu Y."/>
            <person name="Kim H.R."/>
            <person name="Rambo T."/>
            <person name="Currie J."/>
            <person name="Collura K."/>
            <person name="Luo M."/>
            <person name="Yang T."/>
            <person name="Ammiraju J.S.S."/>
            <person name="Engler F."/>
            <person name="Soderlund C."/>
            <person name="Wing R.A."/>
            <person name="Palmer L.E."/>
            <person name="de la Bastide M."/>
            <person name="Spiegel L."/>
            <person name="Nascimento L."/>
            <person name="Zutavern T."/>
            <person name="O'Shaughnessy A."/>
            <person name="Dike S."/>
            <person name="Dedhia N."/>
            <person name="Preston R."/>
            <person name="Balija V."/>
            <person name="McCombie W.R."/>
            <person name="Chow T."/>
            <person name="Chen H."/>
            <person name="Chung M."/>
            <person name="Chen C."/>
            <person name="Shaw J."/>
            <person name="Wu H."/>
            <person name="Hsiao K."/>
            <person name="Chao Y."/>
            <person name="Chu M."/>
            <person name="Cheng C."/>
            <person name="Hour A."/>
            <person name="Lee P."/>
            <person name="Lin S."/>
            <person name="Lin Y."/>
            <person name="Liou J."/>
            <person name="Liu S."/>
            <person name="Hsing Y."/>
            <person name="Raghuvanshi S."/>
            <person name="Mohanty A."/>
            <person name="Bharti A.K."/>
            <person name="Gaur A."/>
            <person name="Gupta V."/>
            <person name="Kumar D."/>
            <person name="Ravi V."/>
            <person name="Vij S."/>
            <person name="Kapur A."/>
            <person name="Khurana P."/>
            <person name="Khurana P."/>
            <person name="Khurana J.P."/>
            <person name="Tyagi A.K."/>
            <person name="Gaikwad K."/>
            <person name="Singh A."/>
            <person name="Dalal V."/>
            <person name="Srivastava S."/>
            <person name="Dixit A."/>
            <person name="Pal A.K."/>
            <person name="Ghazi I.A."/>
            <person name="Yadav M."/>
            <person name="Pandit A."/>
            <person name="Bhargava A."/>
            <person name="Sureshbabu K."/>
            <person name="Batra K."/>
            <person name="Sharma T.R."/>
            <person name="Mohapatra T."/>
            <person name="Singh N.K."/>
            <person name="Messing J."/>
            <person name="Nelson A.B."/>
            <person name="Fuks G."/>
            <person name="Kavchok S."/>
            <person name="Keizer G."/>
            <person name="Linton E."/>
            <person name="Llaca V."/>
            <person name="Song R."/>
            <person name="Tanyolac B."/>
            <person name="Young S."/>
            <person name="Ho-Il K."/>
            <person name="Hahn J.H."/>
            <person name="Sangsakoo G."/>
            <person name="Vanavichit A."/>
            <person name="de Mattos Luiz.A.T."/>
            <person name="Zimmer P.D."/>
            <person name="Malone G."/>
            <person name="Dellagostin O."/>
            <person name="de Oliveira A.C."/>
            <person name="Bevan M."/>
            <person name="Bancroft I."/>
            <person name="Minx P."/>
            <person name="Cordum H."/>
            <person name="Wilson R."/>
            <person name="Cheng Z."/>
            <person name="Jin W."/>
            <person name="Jiang J."/>
            <person name="Leong S.A."/>
            <person name="Iwama H."/>
            <person name="Gojobori T."/>
            <person name="Itoh T."/>
            <person name="Niimura Y."/>
            <person name="Fujii Y."/>
            <person name="Habara T."/>
            <person name="Sakai H."/>
            <person name="Sato Y."/>
            <person name="Wilson G."/>
            <person name="Kumar K."/>
            <person name="McCouch S."/>
            <person name="Juretic N."/>
            <person name="Hoen D."/>
            <person name="Wright S."/>
            <person name="Bruskiewich R."/>
            <person name="Bureau T."/>
            <person name="Miyao A."/>
            <person name="Hirochika H."/>
            <person name="Nishikawa T."/>
            <person name="Kadowaki K."/>
            <person name="Sugiura M."/>
            <person name="Burr B."/>
            <person name="Sasaki T."/>
        </authorList>
    </citation>
    <scope>NUCLEOTIDE SEQUENCE [LARGE SCALE GENOMIC DNA]</scope>
    <source>
        <strain evidence="3">cv. Nipponbare</strain>
    </source>
</reference>
<keyword evidence="3" id="KW-1185">Reference proteome</keyword>
<organism evidence="2 3">
    <name type="scientific">Oryza sativa subsp. japonica</name>
    <name type="common">Rice</name>
    <dbReference type="NCBI Taxonomy" id="39947"/>
    <lineage>
        <taxon>Eukaryota</taxon>
        <taxon>Viridiplantae</taxon>
        <taxon>Streptophyta</taxon>
        <taxon>Embryophyta</taxon>
        <taxon>Tracheophyta</taxon>
        <taxon>Spermatophyta</taxon>
        <taxon>Magnoliopsida</taxon>
        <taxon>Liliopsida</taxon>
        <taxon>Poales</taxon>
        <taxon>Poaceae</taxon>
        <taxon>BOP clade</taxon>
        <taxon>Oryzoideae</taxon>
        <taxon>Oryzeae</taxon>
        <taxon>Oryzinae</taxon>
        <taxon>Oryza</taxon>
        <taxon>Oryza sativa</taxon>
    </lineage>
</organism>
<reference evidence="2 3" key="3">
    <citation type="journal article" date="2013" name="Rice">
        <title>Improvement of the Oryza sativa Nipponbare reference genome using next generation sequence and optical map data.</title>
        <authorList>
            <person name="Kawahara Y."/>
            <person name="de la Bastide M."/>
            <person name="Hamilton J.P."/>
            <person name="Kanamori H."/>
            <person name="McCombie W.R."/>
            <person name="Ouyang S."/>
            <person name="Schwartz D.C."/>
            <person name="Tanaka T."/>
            <person name="Wu J."/>
            <person name="Zhou S."/>
            <person name="Childs K.L."/>
            <person name="Davidson R.M."/>
            <person name="Lin H."/>
            <person name="Quesada-Ocampo L."/>
            <person name="Vaillancourt B."/>
            <person name="Sakai H."/>
            <person name="Lee S.S."/>
            <person name="Kim J."/>
            <person name="Numa H."/>
            <person name="Itoh T."/>
            <person name="Buell C.R."/>
            <person name="Matsumoto T."/>
        </authorList>
    </citation>
    <scope>NUCLEOTIDE SEQUENCE [LARGE SCALE GENOMIC DNA]</scope>
    <source>
        <strain evidence="3">cv. Nipponbare</strain>
    </source>
</reference>
<accession>A0A0P0X0F1</accession>
<dbReference type="Gramene" id="Os06t0676801-00">
    <property type="protein sequence ID" value="Os06t0676801-00"/>
    <property type="gene ID" value="Os06g0676801"/>
</dbReference>